<evidence type="ECO:0000259" key="3">
    <source>
        <dbReference type="Pfam" id="PF25954"/>
    </source>
</evidence>
<dbReference type="RefSeq" id="WP_135758960.1">
    <property type="nucleotide sequence ID" value="NZ_RQHW01000008.1"/>
</dbReference>
<accession>A0A4R9M4H2</accession>
<dbReference type="EMBL" id="RQHW01000008">
    <property type="protein sequence ID" value="TGN20745.1"/>
    <property type="molecule type" value="Genomic_DNA"/>
</dbReference>
<evidence type="ECO:0000256" key="1">
    <source>
        <dbReference type="ARBA" id="ARBA00009477"/>
    </source>
</evidence>
<feature type="domain" description="CusB-like beta-barrel" evidence="3">
    <location>
        <begin position="171"/>
        <end position="244"/>
    </location>
</feature>
<dbReference type="OrthoDB" id="9806939at2"/>
<organism evidence="4 5">
    <name type="scientific">Leptospira idonii</name>
    <dbReference type="NCBI Taxonomy" id="1193500"/>
    <lineage>
        <taxon>Bacteria</taxon>
        <taxon>Pseudomonadati</taxon>
        <taxon>Spirochaetota</taxon>
        <taxon>Spirochaetia</taxon>
        <taxon>Leptospirales</taxon>
        <taxon>Leptospiraceae</taxon>
        <taxon>Leptospira</taxon>
    </lineage>
</organism>
<dbReference type="AlphaFoldDB" id="A0A4R9M4H2"/>
<evidence type="ECO:0000313" key="4">
    <source>
        <dbReference type="EMBL" id="TGN20745.1"/>
    </source>
</evidence>
<dbReference type="Gene3D" id="2.40.30.170">
    <property type="match status" value="1"/>
</dbReference>
<dbReference type="Gene3D" id="1.10.287.470">
    <property type="entry name" value="Helix hairpin bin"/>
    <property type="match status" value="1"/>
</dbReference>
<keyword evidence="5" id="KW-1185">Reference proteome</keyword>
<sequence>MRNVFILFSFLFFLFCSKSEEKSVVDHSFPTVTNNGKTITFSSEESMHRFESIVLQRQQGFLSVLATAHVIASISSSVRNTEKVILFENPEIASLYASYKKSKTDLAKARKNIERVKDMFENRVATRKDMFEAEAELTDSIADIEEKESKLRSLGFNPIQLESYSSGTVIIVSELPESQLSQVEVGESVDITFSAYPDKVFVGKAEAIGDSLDSATRTAKIRVALKVGSQKILPGMFAKVEFGDRTENLLILPKTSVVSVEGKDYVFVKADSKTILRREVKYLIGSGNEISILSGLEEGEEVIVKSVILLKGISFGL</sequence>
<dbReference type="PANTHER" id="PTHR30097:SF4">
    <property type="entry name" value="SLR6042 PROTEIN"/>
    <property type="match status" value="1"/>
</dbReference>
<dbReference type="Pfam" id="PF25954">
    <property type="entry name" value="Beta-barrel_RND_2"/>
    <property type="match status" value="1"/>
</dbReference>
<gene>
    <name evidence="4" type="ORF">EHS15_02490</name>
</gene>
<comment type="caution">
    <text evidence="4">The sequence shown here is derived from an EMBL/GenBank/DDBJ whole genome shotgun (WGS) entry which is preliminary data.</text>
</comment>
<comment type="similarity">
    <text evidence="1">Belongs to the membrane fusion protein (MFP) (TC 8.A.1) family.</text>
</comment>
<dbReference type="InterPro" id="IPR051909">
    <property type="entry name" value="MFP_Cation_Efflux"/>
</dbReference>
<dbReference type="SUPFAM" id="SSF111369">
    <property type="entry name" value="HlyD-like secretion proteins"/>
    <property type="match status" value="1"/>
</dbReference>
<protein>
    <submittedName>
        <fullName evidence="4">HlyD family efflux transporter periplasmic adaptor subunit</fullName>
    </submittedName>
</protein>
<reference evidence="4" key="1">
    <citation type="journal article" date="2019" name="PLoS Negl. Trop. Dis.">
        <title>Revisiting the worldwide diversity of Leptospira species in the environment.</title>
        <authorList>
            <person name="Vincent A.T."/>
            <person name="Schiettekatte O."/>
            <person name="Bourhy P."/>
            <person name="Veyrier F.J."/>
            <person name="Picardeau M."/>
        </authorList>
    </citation>
    <scope>NUCLEOTIDE SEQUENCE [LARGE SCALE GENOMIC DNA]</scope>
    <source>
        <strain evidence="4">201300427</strain>
    </source>
</reference>
<keyword evidence="2" id="KW-0813">Transport</keyword>
<dbReference type="Gene3D" id="2.40.420.20">
    <property type="match status" value="1"/>
</dbReference>
<name>A0A4R9M4H2_9LEPT</name>
<dbReference type="PANTHER" id="PTHR30097">
    <property type="entry name" value="CATION EFFLUX SYSTEM PROTEIN CUSB"/>
    <property type="match status" value="1"/>
</dbReference>
<proteinExistence type="inferred from homology"/>
<dbReference type="Proteomes" id="UP000298058">
    <property type="component" value="Unassembled WGS sequence"/>
</dbReference>
<evidence type="ECO:0000313" key="5">
    <source>
        <dbReference type="Proteomes" id="UP000298058"/>
    </source>
</evidence>
<dbReference type="InterPro" id="IPR058792">
    <property type="entry name" value="Beta-barrel_RND_2"/>
</dbReference>
<dbReference type="FunFam" id="2.40.30.170:FF:000010">
    <property type="entry name" value="Efflux RND transporter periplasmic adaptor subunit"/>
    <property type="match status" value="1"/>
</dbReference>
<evidence type="ECO:0000256" key="2">
    <source>
        <dbReference type="ARBA" id="ARBA00022448"/>
    </source>
</evidence>